<organism evidence="7 8">
    <name type="scientific">Candidatus Scybalenecus merdavium</name>
    <dbReference type="NCBI Taxonomy" id="2840939"/>
    <lineage>
        <taxon>Bacteria</taxon>
        <taxon>Bacillati</taxon>
        <taxon>Bacillota</taxon>
        <taxon>Clostridia</taxon>
        <taxon>Eubacteriales</taxon>
        <taxon>Oscillospiraceae</taxon>
        <taxon>Oscillospiraceae incertae sedis</taxon>
        <taxon>Candidatus Scybalenecus</taxon>
    </lineage>
</organism>
<feature type="binding site" evidence="6">
    <location>
        <begin position="150"/>
        <end position="152"/>
    </location>
    <ligand>
        <name>ATP</name>
        <dbReference type="ChEBI" id="CHEBI:30616"/>
    </ligand>
</feature>
<dbReference type="PANTHER" id="PTHR42749:SF1">
    <property type="entry name" value="CELL SHAPE-DETERMINING PROTEIN MREB"/>
    <property type="match status" value="1"/>
</dbReference>
<dbReference type="GO" id="GO:0000902">
    <property type="term" value="P:cell morphogenesis"/>
    <property type="evidence" value="ECO:0007669"/>
    <property type="project" value="InterPro"/>
</dbReference>
<feature type="binding site" evidence="6">
    <location>
        <begin position="198"/>
        <end position="201"/>
    </location>
    <ligand>
        <name>ATP</name>
        <dbReference type="ChEBI" id="CHEBI:30616"/>
    </ligand>
</feature>
<comment type="subunit">
    <text evidence="6">Forms polymers.</text>
</comment>
<comment type="subcellular location">
    <subcellularLocation>
        <location evidence="6">Cytoplasm</location>
    </subcellularLocation>
    <text evidence="6">Membrane-associated.</text>
</comment>
<dbReference type="EMBL" id="DVNM01000029">
    <property type="protein sequence ID" value="HIU69399.1"/>
    <property type="molecule type" value="Genomic_DNA"/>
</dbReference>
<evidence type="ECO:0000313" key="7">
    <source>
        <dbReference type="EMBL" id="HIU69399.1"/>
    </source>
</evidence>
<proteinExistence type="inferred from homology"/>
<dbReference type="PRINTS" id="PR01652">
    <property type="entry name" value="SHAPEPROTEIN"/>
</dbReference>
<reference evidence="7" key="1">
    <citation type="submission" date="2020-10" db="EMBL/GenBank/DDBJ databases">
        <authorList>
            <person name="Gilroy R."/>
        </authorList>
    </citation>
    <scope>NUCLEOTIDE SEQUENCE</scope>
    <source>
        <strain evidence="7">CHK176-6737</strain>
    </source>
</reference>
<comment type="caution">
    <text evidence="7">The sequence shown here is derived from an EMBL/GenBank/DDBJ whole genome shotgun (WGS) entry which is preliminary data.</text>
</comment>
<evidence type="ECO:0000256" key="2">
    <source>
        <dbReference type="ARBA" id="ARBA00022741"/>
    </source>
</evidence>
<dbReference type="GO" id="GO:0005524">
    <property type="term" value="F:ATP binding"/>
    <property type="evidence" value="ECO:0007669"/>
    <property type="project" value="UniProtKB-KW"/>
</dbReference>
<dbReference type="InterPro" id="IPR043129">
    <property type="entry name" value="ATPase_NBD"/>
</dbReference>
<comment type="similarity">
    <text evidence="5 6">Belongs to the FtsA/MreB family.</text>
</comment>
<dbReference type="SUPFAM" id="SSF53067">
    <property type="entry name" value="Actin-like ATPase domain"/>
    <property type="match status" value="2"/>
</dbReference>
<evidence type="ECO:0000256" key="1">
    <source>
        <dbReference type="ARBA" id="ARBA00022490"/>
    </source>
</evidence>
<keyword evidence="1 6" id="KW-0963">Cytoplasm</keyword>
<dbReference type="NCBIfam" id="NF010539">
    <property type="entry name" value="PRK13927.1"/>
    <property type="match status" value="1"/>
</dbReference>
<gene>
    <name evidence="6" type="primary">mreB</name>
    <name evidence="7" type="ORF">IAD23_05505</name>
</gene>
<dbReference type="GO" id="GO:0005737">
    <property type="term" value="C:cytoplasm"/>
    <property type="evidence" value="ECO:0007669"/>
    <property type="project" value="UniProtKB-SubCell"/>
</dbReference>
<keyword evidence="3 6" id="KW-0067">ATP-binding</keyword>
<evidence type="ECO:0000256" key="6">
    <source>
        <dbReference type="HAMAP-Rule" id="MF_02207"/>
    </source>
</evidence>
<dbReference type="PANTHER" id="PTHR42749">
    <property type="entry name" value="CELL SHAPE-DETERMINING PROTEIN MREB"/>
    <property type="match status" value="1"/>
</dbReference>
<reference evidence="7" key="2">
    <citation type="journal article" date="2021" name="PeerJ">
        <title>Extensive microbial diversity within the chicken gut microbiome revealed by metagenomics and culture.</title>
        <authorList>
            <person name="Gilroy R."/>
            <person name="Ravi A."/>
            <person name="Getino M."/>
            <person name="Pursley I."/>
            <person name="Horton D.L."/>
            <person name="Alikhan N.F."/>
            <person name="Baker D."/>
            <person name="Gharbi K."/>
            <person name="Hall N."/>
            <person name="Watson M."/>
            <person name="Adriaenssens E.M."/>
            <person name="Foster-Nyarko E."/>
            <person name="Jarju S."/>
            <person name="Secka A."/>
            <person name="Antonio M."/>
            <person name="Oren A."/>
            <person name="Chaudhuri R.R."/>
            <person name="La Ragione R."/>
            <person name="Hildebrand F."/>
            <person name="Pallen M.J."/>
        </authorList>
    </citation>
    <scope>NUCLEOTIDE SEQUENCE</scope>
    <source>
        <strain evidence="7">CHK176-6737</strain>
    </source>
</reference>
<comment type="function">
    <text evidence="6">Forms membrane-associated dynamic filaments that are essential for cell shape determination. Acts by regulating cell wall synthesis and cell elongation, and thus cell shape. A feedback loop between cell geometry and MreB localization may maintain elongated cell shape by targeting cell wall growth to regions of negative cell wall curvature.</text>
</comment>
<dbReference type="HAMAP" id="MF_02207">
    <property type="entry name" value="MreB"/>
    <property type="match status" value="1"/>
</dbReference>
<keyword evidence="4 6" id="KW-0133">Cell shape</keyword>
<feature type="binding site" evidence="6">
    <location>
        <begin position="278"/>
        <end position="281"/>
    </location>
    <ligand>
        <name>ATP</name>
        <dbReference type="ChEBI" id="CHEBI:30616"/>
    </ligand>
</feature>
<dbReference type="CDD" id="cd10225">
    <property type="entry name" value="ASKHA_NBD_MreB-like"/>
    <property type="match status" value="1"/>
</dbReference>
<evidence type="ECO:0000256" key="4">
    <source>
        <dbReference type="ARBA" id="ARBA00022960"/>
    </source>
</evidence>
<dbReference type="InterPro" id="IPR056546">
    <property type="entry name" value="MreB_MamK-like"/>
</dbReference>
<dbReference type="GO" id="GO:0008360">
    <property type="term" value="P:regulation of cell shape"/>
    <property type="evidence" value="ECO:0007669"/>
    <property type="project" value="UniProtKB-UniRule"/>
</dbReference>
<dbReference type="Gene3D" id="3.30.420.40">
    <property type="match status" value="2"/>
</dbReference>
<evidence type="ECO:0000313" key="8">
    <source>
        <dbReference type="Proteomes" id="UP000824125"/>
    </source>
</evidence>
<name>A0A9D1MUX9_9FIRM</name>
<sequence length="337" mass="36415">MGIDLGTSSLVIAMPGKGIVLNEPSYIAYMEDSEKMIYAGKRAYFLQGREPQGVRVAQPLKDGVIGSYRLTEKMLSFFLGKVIGKTIFRPRVVACVPSVTTDVEKRTIVSVLINAGARSVCLIEEPLAAAFGSNTDPLQPGGIFVIDVGGGTTDLAVVSGGSMAQTETIKIAGTDFDEEIVKYMRTRFGMNVGIRMAEDIKKNVGCAVPRVERVVMTAKGSDVKTGLPREEEVNDLDIYDCLFPLLETIREKAVAMFERTSPQLVADISRSGVILAGGGALMYGMDKMFSEALGVEAHVADEAQECVAKGTGIALTKMNVLDGYGYRFKTKEDVRIR</sequence>
<accession>A0A9D1MUX9</accession>
<dbReference type="Pfam" id="PF06723">
    <property type="entry name" value="MreB_Mbl"/>
    <property type="match status" value="1"/>
</dbReference>
<protein>
    <recommendedName>
        <fullName evidence="6">Cell shape-determining protein MreB</fullName>
    </recommendedName>
</protein>
<evidence type="ECO:0000256" key="3">
    <source>
        <dbReference type="ARBA" id="ARBA00022840"/>
    </source>
</evidence>
<evidence type="ECO:0000256" key="5">
    <source>
        <dbReference type="ARBA" id="ARBA00023458"/>
    </source>
</evidence>
<keyword evidence="2 6" id="KW-0547">Nucleotide-binding</keyword>
<dbReference type="InterPro" id="IPR004753">
    <property type="entry name" value="MreB"/>
</dbReference>
<dbReference type="AlphaFoldDB" id="A0A9D1MUX9"/>
<dbReference type="Proteomes" id="UP000824125">
    <property type="component" value="Unassembled WGS sequence"/>
</dbReference>
<comment type="caution">
    <text evidence="6">Lacks conserved residue(s) required for the propagation of feature annotation.</text>
</comment>